<dbReference type="InterPro" id="IPR052176">
    <property type="entry name" value="Glycosyl_Hydrlase_43_Enz"/>
</dbReference>
<evidence type="ECO:0000256" key="2">
    <source>
        <dbReference type="ARBA" id="ARBA00023277"/>
    </source>
</evidence>
<reference evidence="4" key="1">
    <citation type="submission" date="2020-01" db="EMBL/GenBank/DDBJ databases">
        <authorList>
            <person name="Meier V. D."/>
            <person name="Meier V D."/>
        </authorList>
    </citation>
    <scope>NUCLEOTIDE SEQUENCE</scope>
    <source>
        <strain evidence="4">HLG_WM_MAG_07</strain>
    </source>
</reference>
<gene>
    <name evidence="4" type="ORF">HELGO_WM19364</name>
</gene>
<dbReference type="InterPro" id="IPR023296">
    <property type="entry name" value="Glyco_hydro_beta-prop_sf"/>
</dbReference>
<dbReference type="PANTHER" id="PTHR43772:SF2">
    <property type="entry name" value="PUTATIVE (AFU_ORTHOLOGUE AFUA_2G04480)-RELATED"/>
    <property type="match status" value="1"/>
</dbReference>
<dbReference type="Gene3D" id="2.115.10.20">
    <property type="entry name" value="Glycosyl hydrolase domain, family 43"/>
    <property type="match status" value="1"/>
</dbReference>
<dbReference type="InterPro" id="IPR056442">
    <property type="entry name" value="GINT1_N"/>
</dbReference>
<evidence type="ECO:0000256" key="1">
    <source>
        <dbReference type="ARBA" id="ARBA00022651"/>
    </source>
</evidence>
<dbReference type="EMBL" id="CACVAY010000099">
    <property type="protein sequence ID" value="CAA6820501.1"/>
    <property type="molecule type" value="Genomic_DNA"/>
</dbReference>
<organism evidence="4">
    <name type="scientific">uncultured Thiotrichaceae bacterium</name>
    <dbReference type="NCBI Taxonomy" id="298394"/>
    <lineage>
        <taxon>Bacteria</taxon>
        <taxon>Pseudomonadati</taxon>
        <taxon>Pseudomonadota</taxon>
        <taxon>Gammaproteobacteria</taxon>
        <taxon>Thiotrichales</taxon>
        <taxon>Thiotrichaceae</taxon>
        <taxon>environmental samples</taxon>
    </lineage>
</organism>
<dbReference type="GO" id="GO:0045493">
    <property type="term" value="P:xylan catabolic process"/>
    <property type="evidence" value="ECO:0007669"/>
    <property type="project" value="UniProtKB-KW"/>
</dbReference>
<keyword evidence="1" id="KW-0624">Polysaccharide degradation</keyword>
<sequence>MNESLNKPPLKVAVFLSAMEVPAWIYKLLERINDSTYASVEVIVLNGGGDTKTCNEPVHGLLHKGRQSMVTRIQQLQEGFSNRYKSYPDYNEKHDLKTLLNTVSIEVFEPLHGHNEIYFRDDDIKQLEQYDVDVLLNLDENDLRGDVTEAFPYGVWHYIFTDKHTNYQAKPGARETLADWPETSSALLYAGKSLNDDKVITQSYSCPDNTWIHKTNNLNYWKSLSFMPRALERCHRLGKAAFYDELCRNTPHPLFLAKEPPRGFGKLEMLSLLMKKAFQKVQLRINDRLFYEQWFLLFNLNPATSNVLDSYQYILPPKDRFWADPFVIYRDNRYYIFFEELLFAEDRGFLSVMTIDQQGRCSEPEVILKEDYHLSYPFVFEHEGEFFMIPESAQNKTIDLYRCTGFPNQWVHEMTLMKNVHAVDATLFFKDNKWWMFTNIKENEGASSHEELFLFYSESLMSENWVAHPANPIISDVKKARPAGKIIEKNGKLYRPSQNCSRYYGYGLNFNEITVINEHSYQEHTVTSIEPNWDKKVIATHTFNTDHDITIIDGIIRRSHYR</sequence>
<dbReference type="PANTHER" id="PTHR43772">
    <property type="entry name" value="ENDO-1,4-BETA-XYLANASE"/>
    <property type="match status" value="1"/>
</dbReference>
<protein>
    <recommendedName>
        <fullName evidence="3">Glucosamine inositolphosphorylceramide transferase 1 N-terminal domain-containing protein</fullName>
    </recommendedName>
</protein>
<evidence type="ECO:0000259" key="3">
    <source>
        <dbReference type="Pfam" id="PF24793"/>
    </source>
</evidence>
<feature type="domain" description="Glucosamine inositolphosphorylceramide transferase 1 N-terminal" evidence="3">
    <location>
        <begin position="320"/>
        <end position="528"/>
    </location>
</feature>
<name>A0A6S6TB01_9GAMM</name>
<dbReference type="AlphaFoldDB" id="A0A6S6TB01"/>
<dbReference type="SUPFAM" id="SSF75005">
    <property type="entry name" value="Arabinanase/levansucrase/invertase"/>
    <property type="match status" value="1"/>
</dbReference>
<keyword evidence="1" id="KW-0858">Xylan degradation</keyword>
<accession>A0A6S6TB01</accession>
<proteinExistence type="predicted"/>
<dbReference type="Pfam" id="PF24793">
    <property type="entry name" value="GINT1_N"/>
    <property type="match status" value="1"/>
</dbReference>
<keyword evidence="2" id="KW-0119">Carbohydrate metabolism</keyword>
<evidence type="ECO:0000313" key="4">
    <source>
        <dbReference type="EMBL" id="CAA6820501.1"/>
    </source>
</evidence>